<keyword evidence="1" id="KW-0812">Transmembrane</keyword>
<geneLocation type="mitochondrion" evidence="2"/>
<keyword evidence="1" id="KW-1133">Transmembrane helix</keyword>
<keyword evidence="2" id="KW-0496">Mitochondrion</keyword>
<sequence>MVLVLLRFHIQMYHLELYKIYIIYQRSYVAAAILDKVFSTEFLIIAIFIFKWVKSLIELLLIVNKKIKSYFFYIYTIVSSVCLNNFTSFFFSVHSLFQSLTYSFYKVGHAVLYVLFCDKPYTKHEIFTMPVYEKHNLATLTWALLSSRNIKRDIPLRGQCSCYARASFAILEPAKRYLSLTNLHYY</sequence>
<organism evidence="2">
    <name type="scientific">Epichloe festucae</name>
    <dbReference type="NCBI Taxonomy" id="35717"/>
    <lineage>
        <taxon>Eukaryota</taxon>
        <taxon>Fungi</taxon>
        <taxon>Dikarya</taxon>
        <taxon>Ascomycota</taxon>
        <taxon>Pezizomycotina</taxon>
        <taxon>Sordariomycetes</taxon>
        <taxon>Hypocreomycetidae</taxon>
        <taxon>Hypocreales</taxon>
        <taxon>Clavicipitaceae</taxon>
        <taxon>Epichloe</taxon>
    </lineage>
</organism>
<accession>A0A1J0D089</accession>
<dbReference type="EMBL" id="KX066186">
    <property type="protein sequence ID" value="APB96841.1"/>
    <property type="molecule type" value="Genomic_DNA"/>
</dbReference>
<feature type="transmembrane region" description="Helical" evidence="1">
    <location>
        <begin position="70"/>
        <end position="91"/>
    </location>
</feature>
<feature type="transmembrane region" description="Helical" evidence="1">
    <location>
        <begin position="42"/>
        <end position="63"/>
    </location>
</feature>
<evidence type="ECO:0000313" key="2">
    <source>
        <dbReference type="EMBL" id="APB96841.1"/>
    </source>
</evidence>
<dbReference type="RefSeq" id="YP_009327882.1">
    <property type="nucleotide sequence ID" value="NC_032064.1"/>
</dbReference>
<dbReference type="AlphaFoldDB" id="A0A1J0D089"/>
<reference evidence="2" key="1">
    <citation type="journal article" date="2017" name="Mycologia">
        <title>Epichloe hybrida sp. nov., an emerging model system for investigating fungal allopolyploidy.</title>
        <authorList>
            <person name="Campbell M.A."/>
            <person name="Tapper B.A."/>
            <person name="Johnson R.D."/>
            <person name="Mace W."/>
            <person name="Ram A."/>
            <person name="Lukito Y."/>
            <person name="Dupont P.-Y."/>
            <person name="Johnson L.J."/>
            <person name="Scott D.B."/>
            <person name="Ganley A.R.D."/>
            <person name="Cox M.P."/>
        </authorList>
    </citation>
    <scope>NUCLEOTIDE SEQUENCE</scope>
    <source>
        <strain evidence="2">AR5</strain>
    </source>
</reference>
<proteinExistence type="predicted"/>
<evidence type="ECO:0000256" key="1">
    <source>
        <dbReference type="SAM" id="Phobius"/>
    </source>
</evidence>
<gene>
    <name evidence="2" type="primary">orf186</name>
</gene>
<protein>
    <submittedName>
        <fullName evidence="2">Uncharacterized protein</fullName>
    </submittedName>
</protein>
<keyword evidence="1" id="KW-0472">Membrane</keyword>
<name>A0A1J0D089_9HYPO</name>
<dbReference type="GeneID" id="30513473"/>